<evidence type="ECO:0000313" key="8">
    <source>
        <dbReference type="EMBL" id="AVH54664.1"/>
    </source>
</evidence>
<dbReference type="SUPFAM" id="SSF46894">
    <property type="entry name" value="C-terminal effector domain of the bipartite response regulators"/>
    <property type="match status" value="1"/>
</dbReference>
<comment type="caution">
    <text evidence="4">Lacks conserved residue(s) required for the propagation of feature annotation.</text>
</comment>
<accession>A0ABM6SJS5</accession>
<keyword evidence="9" id="KW-1185">Reference proteome</keyword>
<dbReference type="PROSITE" id="PS50043">
    <property type="entry name" value="HTH_LUXR_2"/>
    <property type="match status" value="1"/>
</dbReference>
<dbReference type="PANTHER" id="PTHR43214">
    <property type="entry name" value="TWO-COMPONENT RESPONSE REGULATOR"/>
    <property type="match status" value="1"/>
</dbReference>
<keyword evidence="2 8" id="KW-0238">DNA-binding</keyword>
<evidence type="ECO:0000259" key="7">
    <source>
        <dbReference type="PROSITE" id="PS50110"/>
    </source>
</evidence>
<feature type="domain" description="Response regulatory" evidence="7">
    <location>
        <begin position="117"/>
        <end position="233"/>
    </location>
</feature>
<dbReference type="CDD" id="cd06170">
    <property type="entry name" value="LuxR_C_like"/>
    <property type="match status" value="1"/>
</dbReference>
<feature type="region of interest" description="Disordered" evidence="5">
    <location>
        <begin position="78"/>
        <end position="108"/>
    </location>
</feature>
<gene>
    <name evidence="8" type="ORF">C4B68_01190</name>
</gene>
<sequence length="337" mass="37312">MRSTSHVQDRGPRGRCRPRRRFPLRRRKGGLRRPVGRRHRLGLHGVGLGPARLRSDRAVRSDLGQRCRVALTWNSARPEHDETAAMSPKESTVISTEGQTAPPRADFAPRATDQPVRLVILDEDPILRAGIRAILDSYAQIEIVADFGSARQASSRAPQTRPDVLLVGGDCLKDRAGTALHDQVTTGRRPAVVTLMQPDDAVTLRKAVKYAVRGFVDRNTSQRDLGTAVLEAHGGRTYLSASIAEVLVAWMADGIRREHLSLPQVEDVLTERELEVLEALGHGITNTAIAHRLHVQEATVRSHVYHILTKLNLRTRTEAVLLGHSYANRRPALRPPS</sequence>
<dbReference type="PROSITE" id="PS50110">
    <property type="entry name" value="RESPONSE_REGULATORY"/>
    <property type="match status" value="1"/>
</dbReference>
<dbReference type="PANTHER" id="PTHR43214:SF24">
    <property type="entry name" value="TRANSCRIPTIONAL REGULATORY PROTEIN NARL-RELATED"/>
    <property type="match status" value="1"/>
</dbReference>
<evidence type="ECO:0000313" key="9">
    <source>
        <dbReference type="Proteomes" id="UP000238413"/>
    </source>
</evidence>
<reference evidence="8 9" key="1">
    <citation type="submission" date="2018-02" db="EMBL/GenBank/DDBJ databases">
        <title>Complete genome sequence of Streptomyces dengpaensis, the producer of angucyclines.</title>
        <authorList>
            <person name="Yumei L."/>
        </authorList>
    </citation>
    <scope>NUCLEOTIDE SEQUENCE [LARGE SCALE GENOMIC DNA]</scope>
    <source>
        <strain evidence="8 9">XZHG99</strain>
    </source>
</reference>
<dbReference type="PROSITE" id="PS00622">
    <property type="entry name" value="HTH_LUXR_1"/>
    <property type="match status" value="1"/>
</dbReference>
<dbReference type="Pfam" id="PF00196">
    <property type="entry name" value="GerE"/>
    <property type="match status" value="1"/>
</dbReference>
<feature type="region of interest" description="Disordered" evidence="5">
    <location>
        <begin position="1"/>
        <end position="32"/>
    </location>
</feature>
<evidence type="ECO:0000256" key="3">
    <source>
        <dbReference type="ARBA" id="ARBA00023163"/>
    </source>
</evidence>
<dbReference type="Gene3D" id="3.40.50.2300">
    <property type="match status" value="1"/>
</dbReference>
<evidence type="ECO:0000256" key="4">
    <source>
        <dbReference type="PROSITE-ProRule" id="PRU00169"/>
    </source>
</evidence>
<feature type="domain" description="HTH luxR-type" evidence="6">
    <location>
        <begin position="262"/>
        <end position="327"/>
    </location>
</feature>
<feature type="compositionally biased region" description="Polar residues" evidence="5">
    <location>
        <begin position="89"/>
        <end position="99"/>
    </location>
</feature>
<dbReference type="InterPro" id="IPR011006">
    <property type="entry name" value="CheY-like_superfamily"/>
</dbReference>
<evidence type="ECO:0000256" key="5">
    <source>
        <dbReference type="SAM" id="MobiDB-lite"/>
    </source>
</evidence>
<evidence type="ECO:0000256" key="2">
    <source>
        <dbReference type="ARBA" id="ARBA00023125"/>
    </source>
</evidence>
<keyword evidence="3" id="KW-0804">Transcription</keyword>
<protein>
    <submittedName>
        <fullName evidence="8">DNA-binding response regulator</fullName>
    </submittedName>
</protein>
<dbReference type="SUPFAM" id="SSF52172">
    <property type="entry name" value="CheY-like"/>
    <property type="match status" value="1"/>
</dbReference>
<evidence type="ECO:0000256" key="1">
    <source>
        <dbReference type="ARBA" id="ARBA00023015"/>
    </source>
</evidence>
<dbReference type="SMART" id="SM00421">
    <property type="entry name" value="HTH_LUXR"/>
    <property type="match status" value="1"/>
</dbReference>
<name>A0ABM6SJS5_9ACTN</name>
<dbReference type="InterPro" id="IPR016032">
    <property type="entry name" value="Sig_transdc_resp-reg_C-effctor"/>
</dbReference>
<dbReference type="InterPro" id="IPR001789">
    <property type="entry name" value="Sig_transdc_resp-reg_receiver"/>
</dbReference>
<dbReference type="GO" id="GO:0003677">
    <property type="term" value="F:DNA binding"/>
    <property type="evidence" value="ECO:0007669"/>
    <property type="project" value="UniProtKB-KW"/>
</dbReference>
<dbReference type="InterPro" id="IPR039420">
    <property type="entry name" value="WalR-like"/>
</dbReference>
<dbReference type="Proteomes" id="UP000238413">
    <property type="component" value="Chromosome"/>
</dbReference>
<keyword evidence="1" id="KW-0805">Transcription regulation</keyword>
<organism evidence="8 9">
    <name type="scientific">Streptomyces dengpaensis</name>
    <dbReference type="NCBI Taxonomy" id="2049881"/>
    <lineage>
        <taxon>Bacteria</taxon>
        <taxon>Bacillati</taxon>
        <taxon>Actinomycetota</taxon>
        <taxon>Actinomycetes</taxon>
        <taxon>Kitasatosporales</taxon>
        <taxon>Streptomycetaceae</taxon>
        <taxon>Streptomyces</taxon>
    </lineage>
</organism>
<dbReference type="EMBL" id="CP026652">
    <property type="protein sequence ID" value="AVH54664.1"/>
    <property type="molecule type" value="Genomic_DNA"/>
</dbReference>
<feature type="compositionally biased region" description="Basic residues" evidence="5">
    <location>
        <begin position="13"/>
        <end position="32"/>
    </location>
</feature>
<evidence type="ECO:0000259" key="6">
    <source>
        <dbReference type="PROSITE" id="PS50043"/>
    </source>
</evidence>
<proteinExistence type="predicted"/>
<dbReference type="PRINTS" id="PR00038">
    <property type="entry name" value="HTHLUXR"/>
</dbReference>
<dbReference type="InterPro" id="IPR000792">
    <property type="entry name" value="Tscrpt_reg_LuxR_C"/>
</dbReference>